<comment type="pathway">
    <text evidence="1">Cofactor biosynthesis; pyrroloquinoline quinone biosynthesis.</text>
</comment>
<dbReference type="GO" id="GO:0018189">
    <property type="term" value="P:pyrroloquinoline quinone biosynthetic process"/>
    <property type="evidence" value="ECO:0007669"/>
    <property type="project" value="UniProtKB-UniPathway"/>
</dbReference>
<evidence type="ECO:0000313" key="5">
    <source>
        <dbReference type="EMBL" id="AEQ52345.1"/>
    </source>
</evidence>
<keyword evidence="6" id="KW-1185">Reference proteome</keyword>
<keyword evidence="3" id="KW-0884">PQQ biosynthesis</keyword>
<dbReference type="InterPro" id="IPR041881">
    <property type="entry name" value="PqqD_sf"/>
</dbReference>
<feature type="region of interest" description="Disordered" evidence="4">
    <location>
        <begin position="1"/>
        <end position="25"/>
    </location>
</feature>
<evidence type="ECO:0000256" key="3">
    <source>
        <dbReference type="ARBA" id="ARBA00022905"/>
    </source>
</evidence>
<dbReference type="Gene3D" id="1.10.10.1150">
    <property type="entry name" value="Coenzyme PQQ synthesis protein D (PqqD)"/>
    <property type="match status" value="1"/>
</dbReference>
<dbReference type="InterPro" id="IPR022479">
    <property type="entry name" value="PqqD_bac"/>
</dbReference>
<dbReference type="HOGENOM" id="CLU_163864_0_0_5"/>
<evidence type="ECO:0000256" key="4">
    <source>
        <dbReference type="SAM" id="MobiDB-lite"/>
    </source>
</evidence>
<evidence type="ECO:0000313" key="6">
    <source>
        <dbReference type="Proteomes" id="UP000008850"/>
    </source>
</evidence>
<comment type="subunit">
    <text evidence="2">Monomer. Interacts with PqqE.</text>
</comment>
<accession>G4R8A1</accession>
<dbReference type="UniPathway" id="UPA00539"/>
<evidence type="ECO:0000256" key="1">
    <source>
        <dbReference type="ARBA" id="ARBA00004886"/>
    </source>
</evidence>
<evidence type="ECO:0000256" key="2">
    <source>
        <dbReference type="ARBA" id="ARBA00011741"/>
    </source>
</evidence>
<dbReference type="NCBIfam" id="TIGR03859">
    <property type="entry name" value="PQQ_PqqD"/>
    <property type="match status" value="1"/>
</dbReference>
<organism evidence="5 6">
    <name type="scientific">Pelagibacterium halotolerans (strain DSM 22347 / JCM 15775 / CGMCC 1.7692 / B2)</name>
    <dbReference type="NCBI Taxonomy" id="1082931"/>
    <lineage>
        <taxon>Bacteria</taxon>
        <taxon>Pseudomonadati</taxon>
        <taxon>Pseudomonadota</taxon>
        <taxon>Alphaproteobacteria</taxon>
        <taxon>Hyphomicrobiales</taxon>
        <taxon>Devosiaceae</taxon>
        <taxon>Pelagibacterium</taxon>
    </lineage>
</organism>
<dbReference type="AlphaFoldDB" id="G4R8A1"/>
<sequence length="107" mass="11560">MTQAAPASRRRMVATPQSAPRLARGVKLRHDETRGRWVLLVPERVLAPDDIAVEILHLCDGETTIAAMAETLAEKYAAPADQIEADVIEMIQDLANSGFLIDGGGKP</sequence>
<dbReference type="InterPro" id="IPR008792">
    <property type="entry name" value="PQQD"/>
</dbReference>
<dbReference type="GO" id="GO:0048038">
    <property type="term" value="F:quinone binding"/>
    <property type="evidence" value="ECO:0007669"/>
    <property type="project" value="InterPro"/>
</dbReference>
<dbReference type="EMBL" id="CP003075">
    <property type="protein sequence ID" value="AEQ52345.1"/>
    <property type="molecule type" value="Genomic_DNA"/>
</dbReference>
<dbReference type="KEGG" id="phl:KKY_2336"/>
<proteinExistence type="predicted"/>
<dbReference type="Pfam" id="PF05402">
    <property type="entry name" value="PqqD"/>
    <property type="match status" value="1"/>
</dbReference>
<gene>
    <name evidence="5" type="ordered locus">KKY_2336</name>
</gene>
<dbReference type="RefSeq" id="WP_014131494.1">
    <property type="nucleotide sequence ID" value="NC_016078.1"/>
</dbReference>
<protein>
    <submittedName>
        <fullName evidence="5">Coenzyme PQQ synthesis protein D</fullName>
    </submittedName>
</protein>
<dbReference type="STRING" id="1082931.KKY_2336"/>
<reference evidence="5 6" key="1">
    <citation type="journal article" date="2012" name="J. Bacteriol.">
        <title>Complete genome sequence of Pelagibacterium halotolerans B2T.</title>
        <authorList>
            <person name="Huo Y.Y."/>
            <person name="Cheng H."/>
            <person name="Han X.F."/>
            <person name="Jiang X.W."/>
            <person name="Sun C."/>
            <person name="Zhang X.Q."/>
            <person name="Zhu X.F."/>
            <person name="Liu Y.F."/>
            <person name="Li P.F."/>
            <person name="Ni P.X."/>
            <person name="Wu M."/>
        </authorList>
    </citation>
    <scope>NUCLEOTIDE SEQUENCE [LARGE SCALE GENOMIC DNA]</scope>
    <source>
        <strain evidence="6">DSM 22347 / JCM 15775 / CGMCC 1.7692 / B2</strain>
    </source>
</reference>
<name>G4R8A1_PELHB</name>
<dbReference type="Proteomes" id="UP000008850">
    <property type="component" value="Chromosome"/>
</dbReference>
<dbReference type="eggNOG" id="COG0535">
    <property type="taxonomic scope" value="Bacteria"/>
</dbReference>